<dbReference type="EMBL" id="SMKX01000093">
    <property type="protein sequence ID" value="TDD54503.1"/>
    <property type="molecule type" value="Genomic_DNA"/>
</dbReference>
<feature type="domain" description="Aminoglycoside phosphotransferase" evidence="1">
    <location>
        <begin position="32"/>
        <end position="219"/>
    </location>
</feature>
<dbReference type="RefSeq" id="WP_132172281.1">
    <property type="nucleotide sequence ID" value="NZ_SMKX01000093.1"/>
</dbReference>
<dbReference type="SUPFAM" id="SSF56112">
    <property type="entry name" value="Protein kinase-like (PK-like)"/>
    <property type="match status" value="1"/>
</dbReference>
<comment type="caution">
    <text evidence="2">The sequence shown here is derived from an EMBL/GenBank/DDBJ whole genome shotgun (WGS) entry which is preliminary data.</text>
</comment>
<accession>A0A4R4Z8H6</accession>
<dbReference type="InterPro" id="IPR002575">
    <property type="entry name" value="Aminoglycoside_PTrfase"/>
</dbReference>
<dbReference type="AlphaFoldDB" id="A0A4R4Z8H6"/>
<proteinExistence type="predicted"/>
<gene>
    <name evidence="2" type="ORF">E1263_27065</name>
</gene>
<dbReference type="InterPro" id="IPR011009">
    <property type="entry name" value="Kinase-like_dom_sf"/>
</dbReference>
<reference evidence="2 3" key="1">
    <citation type="submission" date="2019-03" db="EMBL/GenBank/DDBJ databases">
        <title>Draft genome sequences of novel Actinobacteria.</title>
        <authorList>
            <person name="Sahin N."/>
            <person name="Ay H."/>
            <person name="Saygin H."/>
        </authorList>
    </citation>
    <scope>NUCLEOTIDE SEQUENCE [LARGE SCALE GENOMIC DNA]</scope>
    <source>
        <strain evidence="2 3">JCM 13523</strain>
    </source>
</reference>
<name>A0A4R4Z8H6_9ACTN</name>
<evidence type="ECO:0000313" key="3">
    <source>
        <dbReference type="Proteomes" id="UP000295124"/>
    </source>
</evidence>
<keyword evidence="3" id="KW-1185">Reference proteome</keyword>
<dbReference type="Proteomes" id="UP000295124">
    <property type="component" value="Unassembled WGS sequence"/>
</dbReference>
<sequence length="301" mass="33510">MSEWAFVKSRTASDTGAVWRSADGELYKRTGTDDLRDEVSFQRHITDLGYPVPEIISSGTDDGVFYAVERSLGDATLHDLALMDVSRDGQISEELISTAAQVSARLMRAQADNPQVPAPWFDKAAFTGNVFDENPDFDTPRTRQLVGRAVRRTDSLPSCLGHLDYGLPNMLASGIIDWQHHGPAPLGYDVYPVLELVAFKGGGKGYSPTAEQRATYLRALDKVSVELLGSAVSEHLGDFLLAKCFFFLALMRPTDPERRDKHVKWQYRRTLFTMGLDQYESTGAIDTGTFPTLERFAADYR</sequence>
<organism evidence="2 3">
    <name type="scientific">Kribbella antibiotica</name>
    <dbReference type="NCBI Taxonomy" id="190195"/>
    <lineage>
        <taxon>Bacteria</taxon>
        <taxon>Bacillati</taxon>
        <taxon>Actinomycetota</taxon>
        <taxon>Actinomycetes</taxon>
        <taxon>Propionibacteriales</taxon>
        <taxon>Kribbellaceae</taxon>
        <taxon>Kribbella</taxon>
    </lineage>
</organism>
<dbReference type="Pfam" id="PF01636">
    <property type="entry name" value="APH"/>
    <property type="match status" value="1"/>
</dbReference>
<evidence type="ECO:0000313" key="2">
    <source>
        <dbReference type="EMBL" id="TDD54503.1"/>
    </source>
</evidence>
<evidence type="ECO:0000259" key="1">
    <source>
        <dbReference type="Pfam" id="PF01636"/>
    </source>
</evidence>
<protein>
    <submittedName>
        <fullName evidence="2">Aminoglycoside phosphotransferase</fullName>
    </submittedName>
</protein>
<dbReference type="GO" id="GO:0016740">
    <property type="term" value="F:transferase activity"/>
    <property type="evidence" value="ECO:0007669"/>
    <property type="project" value="UniProtKB-KW"/>
</dbReference>
<dbReference type="OrthoDB" id="3421740at2"/>
<keyword evidence="2" id="KW-0808">Transferase</keyword>